<sequence>MAEAIKHPEREEKNVLRATIYIQQILMHEISKMSDGALFLRRDLMMLRLPMGKWRLWSVCWSFCETRDLTVTVGVKYSSRSRPKYPPICFSP</sequence>
<name>A0ABR3LSR3_9TELE</name>
<keyword evidence="2" id="KW-1185">Reference proteome</keyword>
<organism evidence="1 2">
    <name type="scientific">Cirrhinus molitorella</name>
    <name type="common">mud carp</name>
    <dbReference type="NCBI Taxonomy" id="172907"/>
    <lineage>
        <taxon>Eukaryota</taxon>
        <taxon>Metazoa</taxon>
        <taxon>Chordata</taxon>
        <taxon>Craniata</taxon>
        <taxon>Vertebrata</taxon>
        <taxon>Euteleostomi</taxon>
        <taxon>Actinopterygii</taxon>
        <taxon>Neopterygii</taxon>
        <taxon>Teleostei</taxon>
        <taxon>Ostariophysi</taxon>
        <taxon>Cypriniformes</taxon>
        <taxon>Cyprinidae</taxon>
        <taxon>Labeoninae</taxon>
        <taxon>Labeonini</taxon>
        <taxon>Cirrhinus</taxon>
    </lineage>
</organism>
<dbReference type="Proteomes" id="UP001558613">
    <property type="component" value="Unassembled WGS sequence"/>
</dbReference>
<evidence type="ECO:0000313" key="2">
    <source>
        <dbReference type="Proteomes" id="UP001558613"/>
    </source>
</evidence>
<evidence type="ECO:0000313" key="1">
    <source>
        <dbReference type="EMBL" id="KAL1255936.1"/>
    </source>
</evidence>
<proteinExistence type="predicted"/>
<protein>
    <submittedName>
        <fullName evidence="1">Uncharacterized protein</fullName>
    </submittedName>
</protein>
<reference evidence="1 2" key="1">
    <citation type="submission" date="2023-09" db="EMBL/GenBank/DDBJ databases">
        <authorList>
            <person name="Wang M."/>
        </authorList>
    </citation>
    <scope>NUCLEOTIDE SEQUENCE [LARGE SCALE GENOMIC DNA]</scope>
    <source>
        <strain evidence="1">GT-2023</strain>
        <tissue evidence="1">Liver</tissue>
    </source>
</reference>
<comment type="caution">
    <text evidence="1">The sequence shown here is derived from an EMBL/GenBank/DDBJ whole genome shotgun (WGS) entry which is preliminary data.</text>
</comment>
<gene>
    <name evidence="1" type="ORF">QQF64_013997</name>
</gene>
<dbReference type="EMBL" id="JAYMGO010000019">
    <property type="protein sequence ID" value="KAL1255936.1"/>
    <property type="molecule type" value="Genomic_DNA"/>
</dbReference>
<accession>A0ABR3LSR3</accession>